<evidence type="ECO:0000259" key="2">
    <source>
        <dbReference type="Pfam" id="PF13391"/>
    </source>
</evidence>
<evidence type="ECO:0000313" key="3">
    <source>
        <dbReference type="EMBL" id="KAJ3481693.1"/>
    </source>
</evidence>
<feature type="domain" description="HNH nuclease" evidence="2">
    <location>
        <begin position="72"/>
        <end position="137"/>
    </location>
</feature>
<evidence type="ECO:0000313" key="4">
    <source>
        <dbReference type="Proteomes" id="UP001148786"/>
    </source>
</evidence>
<protein>
    <recommendedName>
        <fullName evidence="2">HNH nuclease domain-containing protein</fullName>
    </recommendedName>
</protein>
<dbReference type="EMBL" id="JANKHO010003684">
    <property type="protein sequence ID" value="KAJ3481693.1"/>
    <property type="molecule type" value="Genomic_DNA"/>
</dbReference>
<comment type="caution">
    <text evidence="3">The sequence shown here is derived from an EMBL/GenBank/DDBJ whole genome shotgun (WGS) entry which is preliminary data.</text>
</comment>
<dbReference type="Proteomes" id="UP001148786">
    <property type="component" value="Unassembled WGS sequence"/>
</dbReference>
<accession>A0A9W8MQG5</accession>
<sequence length="204" mass="23133">MANARREASAYGEQWRVTIPASKELPSIPNLAPGRVPPSTTGGDSQSSHREPKNSKILRYRLLTCDQRSFLTGSRRVDMQAAHIISTVREDDRRKKNVEELLTQQRLHHSSFQTFDLDSIINGILLEATYHVQWDVYGTFCIVPAEDDARAMLSALRTSNQQWTVHEFNDRPARPLDVRFSYPPWALPLTSHPSTGRTGTVRPP</sequence>
<dbReference type="OrthoDB" id="3026078at2759"/>
<evidence type="ECO:0000256" key="1">
    <source>
        <dbReference type="SAM" id="MobiDB-lite"/>
    </source>
</evidence>
<dbReference type="Pfam" id="PF13391">
    <property type="entry name" value="HNH_2"/>
    <property type="match status" value="1"/>
</dbReference>
<dbReference type="InterPro" id="IPR003615">
    <property type="entry name" value="HNH_nuc"/>
</dbReference>
<name>A0A9W8MQG5_9AGAR</name>
<dbReference type="AlphaFoldDB" id="A0A9W8MQG5"/>
<keyword evidence="4" id="KW-1185">Reference proteome</keyword>
<feature type="region of interest" description="Disordered" evidence="1">
    <location>
        <begin position="22"/>
        <end position="53"/>
    </location>
</feature>
<reference evidence="3" key="1">
    <citation type="submission" date="2022-07" db="EMBL/GenBank/DDBJ databases">
        <title>Genome Sequence of Agrocybe chaxingu.</title>
        <authorList>
            <person name="Buettner E."/>
        </authorList>
    </citation>
    <scope>NUCLEOTIDE SEQUENCE</scope>
    <source>
        <strain evidence="3">MP-N11</strain>
    </source>
</reference>
<proteinExistence type="predicted"/>
<organism evidence="3 4">
    <name type="scientific">Agrocybe chaxingu</name>
    <dbReference type="NCBI Taxonomy" id="84603"/>
    <lineage>
        <taxon>Eukaryota</taxon>
        <taxon>Fungi</taxon>
        <taxon>Dikarya</taxon>
        <taxon>Basidiomycota</taxon>
        <taxon>Agaricomycotina</taxon>
        <taxon>Agaricomycetes</taxon>
        <taxon>Agaricomycetidae</taxon>
        <taxon>Agaricales</taxon>
        <taxon>Agaricineae</taxon>
        <taxon>Strophariaceae</taxon>
        <taxon>Agrocybe</taxon>
    </lineage>
</organism>
<gene>
    <name evidence="3" type="ORF">NLJ89_g12190</name>
</gene>